<accession>A0A1Q8QZQ8</accession>
<dbReference type="EMBL" id="MLBF01000006">
    <property type="protein sequence ID" value="OLN32834.1"/>
    <property type="molecule type" value="Genomic_DNA"/>
</dbReference>
<sequence>MFALNFAYKDPRVPWYAKLLIVLLVGYAISPIDLIPDFIPVFGYLDDLVLIPLGVAVAIRMIPPNVMEEARLKAESLQTKPENWLAAIIIVSVWVLMLGWLLWLILLHSGLYRD</sequence>
<evidence type="ECO:0000313" key="7">
    <source>
        <dbReference type="EMBL" id="OLN32834.1"/>
    </source>
</evidence>
<feature type="domain" description="DUF1232" evidence="6">
    <location>
        <begin position="17"/>
        <end position="53"/>
    </location>
</feature>
<comment type="caution">
    <text evidence="7">The sequence shown here is derived from an EMBL/GenBank/DDBJ whole genome shotgun (WGS) entry which is preliminary data.</text>
</comment>
<keyword evidence="4 5" id="KW-0472">Membrane</keyword>
<gene>
    <name evidence="7" type="ORF">DSOL_1280</name>
</gene>
<dbReference type="Pfam" id="PF06803">
    <property type="entry name" value="DUF1232"/>
    <property type="match status" value="1"/>
</dbReference>
<evidence type="ECO:0000256" key="2">
    <source>
        <dbReference type="ARBA" id="ARBA00022692"/>
    </source>
</evidence>
<evidence type="ECO:0000259" key="6">
    <source>
        <dbReference type="Pfam" id="PF06803"/>
    </source>
</evidence>
<keyword evidence="2 5" id="KW-0812">Transmembrane</keyword>
<keyword evidence="3 5" id="KW-1133">Transmembrane helix</keyword>
<feature type="transmembrane region" description="Helical" evidence="5">
    <location>
        <begin position="84"/>
        <end position="106"/>
    </location>
</feature>
<evidence type="ECO:0000256" key="5">
    <source>
        <dbReference type="SAM" id="Phobius"/>
    </source>
</evidence>
<dbReference type="InterPro" id="IPR010652">
    <property type="entry name" value="DUF1232"/>
</dbReference>
<feature type="transmembrane region" description="Helical" evidence="5">
    <location>
        <begin position="41"/>
        <end position="63"/>
    </location>
</feature>
<keyword evidence="8" id="KW-1185">Reference proteome</keyword>
<reference evidence="7 8" key="1">
    <citation type="submission" date="2016-09" db="EMBL/GenBank/DDBJ databases">
        <title>Complete genome of Desulfosporosinus sp. OL.</title>
        <authorList>
            <person name="Mardanov A."/>
            <person name="Beletsky A."/>
            <person name="Panova A."/>
            <person name="Karnachuk O."/>
            <person name="Ravin N."/>
        </authorList>
    </citation>
    <scope>NUCLEOTIDE SEQUENCE [LARGE SCALE GENOMIC DNA]</scope>
    <source>
        <strain evidence="7 8">OL</strain>
    </source>
</reference>
<protein>
    <recommendedName>
        <fullName evidence="6">DUF1232 domain-containing protein</fullName>
    </recommendedName>
</protein>
<feature type="transmembrane region" description="Helical" evidence="5">
    <location>
        <begin position="15"/>
        <end position="35"/>
    </location>
</feature>
<evidence type="ECO:0000313" key="8">
    <source>
        <dbReference type="Proteomes" id="UP000186102"/>
    </source>
</evidence>
<dbReference type="AlphaFoldDB" id="A0A1Q8QZQ8"/>
<proteinExistence type="predicted"/>
<dbReference type="Proteomes" id="UP000186102">
    <property type="component" value="Unassembled WGS sequence"/>
</dbReference>
<dbReference type="RefSeq" id="WP_235838715.1">
    <property type="nucleotide sequence ID" value="NZ_MLBF01000006.1"/>
</dbReference>
<organism evidence="7 8">
    <name type="scientific">Desulfosporosinus metallidurans</name>
    <dbReference type="NCBI Taxonomy" id="1888891"/>
    <lineage>
        <taxon>Bacteria</taxon>
        <taxon>Bacillati</taxon>
        <taxon>Bacillota</taxon>
        <taxon>Clostridia</taxon>
        <taxon>Eubacteriales</taxon>
        <taxon>Desulfitobacteriaceae</taxon>
        <taxon>Desulfosporosinus</taxon>
    </lineage>
</organism>
<evidence type="ECO:0000256" key="4">
    <source>
        <dbReference type="ARBA" id="ARBA00023136"/>
    </source>
</evidence>
<comment type="subcellular location">
    <subcellularLocation>
        <location evidence="1">Endomembrane system</location>
        <topology evidence="1">Multi-pass membrane protein</topology>
    </subcellularLocation>
</comment>
<evidence type="ECO:0000256" key="3">
    <source>
        <dbReference type="ARBA" id="ARBA00022989"/>
    </source>
</evidence>
<dbReference type="STRING" id="1888891.DSOL_1280"/>
<dbReference type="GO" id="GO:0012505">
    <property type="term" value="C:endomembrane system"/>
    <property type="evidence" value="ECO:0007669"/>
    <property type="project" value="UniProtKB-SubCell"/>
</dbReference>
<evidence type="ECO:0000256" key="1">
    <source>
        <dbReference type="ARBA" id="ARBA00004127"/>
    </source>
</evidence>
<name>A0A1Q8QZQ8_9FIRM</name>